<sequence length="173" mass="18706">MIRERACRCGTGFTLIELLITVAIVAILSTIALPMAELAAQRGKEQELRASLREIRTAIDAYKQAHDEGKATSGGKFGQAGDTVGASGYPPSLKKLVEGVPDPTNPKPDAKIYFLRRVPRDPFSTDPAVPAEETWGKRSYESPPDAPRSGEDVFDVYSLASGVGLNGVPYKEW</sequence>
<dbReference type="NCBIfam" id="TIGR02532">
    <property type="entry name" value="IV_pilin_GFxxxE"/>
    <property type="match status" value="1"/>
</dbReference>
<evidence type="ECO:0000313" key="4">
    <source>
        <dbReference type="EMBL" id="MBK6975598.1"/>
    </source>
</evidence>
<proteinExistence type="predicted"/>
<evidence type="ECO:0000313" key="5">
    <source>
        <dbReference type="Proteomes" id="UP000807785"/>
    </source>
</evidence>
<dbReference type="PROSITE" id="PS00409">
    <property type="entry name" value="PROKAR_NTER_METHYL"/>
    <property type="match status" value="1"/>
</dbReference>
<dbReference type="GO" id="GO:0015627">
    <property type="term" value="C:type II protein secretion system complex"/>
    <property type="evidence" value="ECO:0007669"/>
    <property type="project" value="InterPro"/>
</dbReference>
<dbReference type="Proteomes" id="UP000807785">
    <property type="component" value="Unassembled WGS sequence"/>
</dbReference>
<protein>
    <submittedName>
        <fullName evidence="4">Type II secretion system protein</fullName>
    </submittedName>
</protein>
<dbReference type="InterPro" id="IPR000983">
    <property type="entry name" value="Bac_GSPG_pilin"/>
</dbReference>
<reference evidence="4" key="1">
    <citation type="submission" date="2020-10" db="EMBL/GenBank/DDBJ databases">
        <title>Connecting structure to function with the recovery of over 1000 high-quality activated sludge metagenome-assembled genomes encoding full-length rRNA genes using long-read sequencing.</title>
        <authorList>
            <person name="Singleton C.M."/>
            <person name="Petriglieri F."/>
            <person name="Kristensen J.M."/>
            <person name="Kirkegaard R.H."/>
            <person name="Michaelsen T.Y."/>
            <person name="Andersen M.H."/>
            <person name="Karst S.M."/>
            <person name="Dueholm M.S."/>
            <person name="Nielsen P.H."/>
            <person name="Albertsen M."/>
        </authorList>
    </citation>
    <scope>NUCLEOTIDE SEQUENCE</scope>
    <source>
        <strain evidence="4">Bjer_18-Q3-R1-45_BAT3C.347</strain>
    </source>
</reference>
<evidence type="ECO:0000256" key="3">
    <source>
        <dbReference type="SAM" id="Phobius"/>
    </source>
</evidence>
<name>A0A9D7E2V4_9PROT</name>
<keyword evidence="1" id="KW-0488">Methylation</keyword>
<evidence type="ECO:0000256" key="2">
    <source>
        <dbReference type="SAM" id="MobiDB-lite"/>
    </source>
</evidence>
<keyword evidence="3" id="KW-1133">Transmembrane helix</keyword>
<dbReference type="AlphaFoldDB" id="A0A9D7E2V4"/>
<organism evidence="4 5">
    <name type="scientific">Candidatus Methylophosphatis roskildensis</name>
    <dbReference type="NCBI Taxonomy" id="2899263"/>
    <lineage>
        <taxon>Bacteria</taxon>
        <taxon>Pseudomonadati</taxon>
        <taxon>Pseudomonadota</taxon>
        <taxon>Betaproteobacteria</taxon>
        <taxon>Nitrosomonadales</taxon>
        <taxon>Sterolibacteriaceae</taxon>
        <taxon>Candidatus Methylophosphatis</taxon>
    </lineage>
</organism>
<accession>A0A9D7E2V4</accession>
<dbReference type="Gene3D" id="3.30.700.10">
    <property type="entry name" value="Glycoprotein, Type 4 Pilin"/>
    <property type="match status" value="1"/>
</dbReference>
<dbReference type="InterPro" id="IPR012902">
    <property type="entry name" value="N_methyl_site"/>
</dbReference>
<evidence type="ECO:0000256" key="1">
    <source>
        <dbReference type="ARBA" id="ARBA00022481"/>
    </source>
</evidence>
<dbReference type="GO" id="GO:0015628">
    <property type="term" value="P:protein secretion by the type II secretion system"/>
    <property type="evidence" value="ECO:0007669"/>
    <property type="project" value="InterPro"/>
</dbReference>
<comment type="caution">
    <text evidence="4">The sequence shown here is derived from an EMBL/GenBank/DDBJ whole genome shotgun (WGS) entry which is preliminary data.</text>
</comment>
<dbReference type="PRINTS" id="PR00813">
    <property type="entry name" value="BCTERIALGSPG"/>
</dbReference>
<keyword evidence="3" id="KW-0472">Membrane</keyword>
<dbReference type="InterPro" id="IPR045584">
    <property type="entry name" value="Pilin-like"/>
</dbReference>
<feature type="transmembrane region" description="Helical" evidence="3">
    <location>
        <begin position="12"/>
        <end position="36"/>
    </location>
</feature>
<dbReference type="Pfam" id="PF07963">
    <property type="entry name" value="N_methyl"/>
    <property type="match status" value="1"/>
</dbReference>
<feature type="region of interest" description="Disordered" evidence="2">
    <location>
        <begin position="123"/>
        <end position="151"/>
    </location>
</feature>
<dbReference type="PANTHER" id="PTHR30093:SF47">
    <property type="entry name" value="TYPE IV PILUS NON-CORE MINOR PILIN PILE"/>
    <property type="match status" value="1"/>
</dbReference>
<dbReference type="SUPFAM" id="SSF54523">
    <property type="entry name" value="Pili subunits"/>
    <property type="match status" value="1"/>
</dbReference>
<gene>
    <name evidence="4" type="ORF">IPH26_22515</name>
</gene>
<dbReference type="PANTHER" id="PTHR30093">
    <property type="entry name" value="GENERAL SECRETION PATHWAY PROTEIN G"/>
    <property type="match status" value="1"/>
</dbReference>
<dbReference type="EMBL" id="JADJEV010000005">
    <property type="protein sequence ID" value="MBK6975598.1"/>
    <property type="molecule type" value="Genomic_DNA"/>
</dbReference>
<keyword evidence="3" id="KW-0812">Transmembrane</keyword>